<reference evidence="1 2" key="1">
    <citation type="submission" date="2014-04" db="EMBL/GenBank/DDBJ databases">
        <authorList>
            <consortium name="DOE Joint Genome Institute"/>
            <person name="Kuo A."/>
            <person name="Tarkka M."/>
            <person name="Buscot F."/>
            <person name="Kohler A."/>
            <person name="Nagy L.G."/>
            <person name="Floudas D."/>
            <person name="Copeland A."/>
            <person name="Barry K.W."/>
            <person name="Cichocki N."/>
            <person name="Veneault-Fourrey C."/>
            <person name="LaButti K."/>
            <person name="Lindquist E.A."/>
            <person name="Lipzen A."/>
            <person name="Lundell T."/>
            <person name="Morin E."/>
            <person name="Murat C."/>
            <person name="Sun H."/>
            <person name="Tunlid A."/>
            <person name="Henrissat B."/>
            <person name="Grigoriev I.V."/>
            <person name="Hibbett D.S."/>
            <person name="Martin F."/>
            <person name="Nordberg H.P."/>
            <person name="Cantor M.N."/>
            <person name="Hua S.X."/>
        </authorList>
    </citation>
    <scope>NUCLEOTIDE SEQUENCE [LARGE SCALE GENOMIC DNA]</scope>
    <source>
        <strain evidence="1 2">F 1598</strain>
    </source>
</reference>
<keyword evidence="2" id="KW-1185">Reference proteome</keyword>
<organism evidence="1 2">
    <name type="scientific">Piloderma croceum (strain F 1598)</name>
    <dbReference type="NCBI Taxonomy" id="765440"/>
    <lineage>
        <taxon>Eukaryota</taxon>
        <taxon>Fungi</taxon>
        <taxon>Dikarya</taxon>
        <taxon>Basidiomycota</taxon>
        <taxon>Agaricomycotina</taxon>
        <taxon>Agaricomycetes</taxon>
        <taxon>Agaricomycetidae</taxon>
        <taxon>Atheliales</taxon>
        <taxon>Atheliaceae</taxon>
        <taxon>Piloderma</taxon>
    </lineage>
</organism>
<dbReference type="Proteomes" id="UP000054166">
    <property type="component" value="Unassembled WGS sequence"/>
</dbReference>
<protein>
    <recommendedName>
        <fullName evidence="3">Ricin B lectin domain-containing protein</fullName>
    </recommendedName>
</protein>
<dbReference type="OrthoDB" id="3266227at2759"/>
<dbReference type="InterPro" id="IPR035992">
    <property type="entry name" value="Ricin_B-like_lectins"/>
</dbReference>
<evidence type="ECO:0000313" key="1">
    <source>
        <dbReference type="EMBL" id="KIM90337.1"/>
    </source>
</evidence>
<evidence type="ECO:0008006" key="3">
    <source>
        <dbReference type="Google" id="ProtNLM"/>
    </source>
</evidence>
<name>A0A0C3CKZ3_PILCF</name>
<dbReference type="HOGENOM" id="CLU_152085_0_0_1"/>
<dbReference type="SUPFAM" id="SSF50370">
    <property type="entry name" value="Ricin B-like lectins"/>
    <property type="match status" value="1"/>
</dbReference>
<dbReference type="EMBL" id="KN832973">
    <property type="protein sequence ID" value="KIM90337.1"/>
    <property type="molecule type" value="Genomic_DNA"/>
</dbReference>
<dbReference type="InParanoid" id="A0A0C3CKZ3"/>
<gene>
    <name evidence="1" type="ORF">PILCRDRAFT_1654</name>
</gene>
<evidence type="ECO:0000313" key="2">
    <source>
        <dbReference type="Proteomes" id="UP000054166"/>
    </source>
</evidence>
<reference evidence="2" key="2">
    <citation type="submission" date="2015-01" db="EMBL/GenBank/DDBJ databases">
        <title>Evolutionary Origins and Diversification of the Mycorrhizal Mutualists.</title>
        <authorList>
            <consortium name="DOE Joint Genome Institute"/>
            <consortium name="Mycorrhizal Genomics Consortium"/>
            <person name="Kohler A."/>
            <person name="Kuo A."/>
            <person name="Nagy L.G."/>
            <person name="Floudas D."/>
            <person name="Copeland A."/>
            <person name="Barry K.W."/>
            <person name="Cichocki N."/>
            <person name="Veneault-Fourrey C."/>
            <person name="LaButti K."/>
            <person name="Lindquist E.A."/>
            <person name="Lipzen A."/>
            <person name="Lundell T."/>
            <person name="Morin E."/>
            <person name="Murat C."/>
            <person name="Riley R."/>
            <person name="Ohm R."/>
            <person name="Sun H."/>
            <person name="Tunlid A."/>
            <person name="Henrissat B."/>
            <person name="Grigoriev I.V."/>
            <person name="Hibbett D.S."/>
            <person name="Martin F."/>
        </authorList>
    </citation>
    <scope>NUCLEOTIDE SEQUENCE [LARGE SCALE GENOMIC DNA]</scope>
    <source>
        <strain evidence="2">F 1598</strain>
    </source>
</reference>
<proteinExistence type="predicted"/>
<sequence length="112" mass="12823">MVPLDTGRYVITNHKYRNVPILPDANNQTDIVAGTQEGEPSELWNIDLLSNGFYQIRNYGHHSFANSEYNTRSSPGDSVIGGIRPQQWKIIEMTTKGDYWCVYSTISIFFVY</sequence>
<accession>A0A0C3CKZ3</accession>
<dbReference type="Gene3D" id="2.80.10.50">
    <property type="match status" value="1"/>
</dbReference>
<dbReference type="AlphaFoldDB" id="A0A0C3CKZ3"/>